<comment type="caution">
    <text evidence="3">The sequence shown here is derived from an EMBL/GenBank/DDBJ whole genome shotgun (WGS) entry which is preliminary data.</text>
</comment>
<dbReference type="PROSITE" id="PS51450">
    <property type="entry name" value="LRR"/>
    <property type="match status" value="4"/>
</dbReference>
<dbReference type="InterPro" id="IPR050216">
    <property type="entry name" value="LRR_domain-containing"/>
</dbReference>
<dbReference type="Proteomes" id="UP000663891">
    <property type="component" value="Unassembled WGS sequence"/>
</dbReference>
<dbReference type="PANTHER" id="PTHR48051:SF1">
    <property type="entry name" value="RAS SUPPRESSOR PROTEIN 1"/>
    <property type="match status" value="1"/>
</dbReference>
<gene>
    <name evidence="3" type="ORF">VCS650_LOCUS23694</name>
</gene>
<dbReference type="GO" id="GO:0005737">
    <property type="term" value="C:cytoplasm"/>
    <property type="evidence" value="ECO:0007669"/>
    <property type="project" value="TreeGrafter"/>
</dbReference>
<organism evidence="3 4">
    <name type="scientific">Adineta steineri</name>
    <dbReference type="NCBI Taxonomy" id="433720"/>
    <lineage>
        <taxon>Eukaryota</taxon>
        <taxon>Metazoa</taxon>
        <taxon>Spiralia</taxon>
        <taxon>Gnathifera</taxon>
        <taxon>Rotifera</taxon>
        <taxon>Eurotatoria</taxon>
        <taxon>Bdelloidea</taxon>
        <taxon>Adinetida</taxon>
        <taxon>Adinetidae</taxon>
        <taxon>Adineta</taxon>
    </lineage>
</organism>
<protein>
    <submittedName>
        <fullName evidence="3">Uncharacterized protein</fullName>
    </submittedName>
</protein>
<dbReference type="SUPFAM" id="SSF52058">
    <property type="entry name" value="L domain-like"/>
    <property type="match status" value="1"/>
</dbReference>
<evidence type="ECO:0000256" key="1">
    <source>
        <dbReference type="ARBA" id="ARBA00022614"/>
    </source>
</evidence>
<dbReference type="AlphaFoldDB" id="A0A814TVV6"/>
<dbReference type="InterPro" id="IPR003591">
    <property type="entry name" value="Leu-rich_rpt_typical-subtyp"/>
</dbReference>
<sequence>MGNNNSATGNSPLKRHIETATKTGVLQYDNKKLKEINPGLCLPGLRSLSLNDNELQTIPTEISLMVNLKNLSLRNNQIVQLPDCFGQLKKLENIQLGQNQLYTLPSSFANLSNLKHITLSNNRFTIIPESILKLQNLQLLDLSSNQITQIPDQIQTLQVDELNLNDNRINKISDHIRLCPRLKTLRLDRNNLNLDLIPVSLLLDSNLSLLSYDGNRFDEKAFQGKEGYEQYMQRFTAIEHSLAGGLAQLAGIALNNTVVVVSISEPGISYSRAQYSETENILMDTINKRIFNIIHNRDVVRWADKHPGLIQYIICQKAYSRL</sequence>
<evidence type="ECO:0000313" key="4">
    <source>
        <dbReference type="Proteomes" id="UP000663891"/>
    </source>
</evidence>
<keyword evidence="2" id="KW-0677">Repeat</keyword>
<dbReference type="PANTHER" id="PTHR48051">
    <property type="match status" value="1"/>
</dbReference>
<dbReference type="SMART" id="SM00364">
    <property type="entry name" value="LRR_BAC"/>
    <property type="match status" value="5"/>
</dbReference>
<dbReference type="SMART" id="SM00365">
    <property type="entry name" value="LRR_SD22"/>
    <property type="match status" value="3"/>
</dbReference>
<dbReference type="InterPro" id="IPR032675">
    <property type="entry name" value="LRR_dom_sf"/>
</dbReference>
<dbReference type="Gene3D" id="3.80.10.10">
    <property type="entry name" value="Ribonuclease Inhibitor"/>
    <property type="match status" value="2"/>
</dbReference>
<evidence type="ECO:0000256" key="2">
    <source>
        <dbReference type="ARBA" id="ARBA00022737"/>
    </source>
</evidence>
<reference evidence="3" key="1">
    <citation type="submission" date="2021-02" db="EMBL/GenBank/DDBJ databases">
        <authorList>
            <person name="Nowell W R."/>
        </authorList>
    </citation>
    <scope>NUCLEOTIDE SEQUENCE</scope>
</reference>
<proteinExistence type="predicted"/>
<dbReference type="SMART" id="SM00369">
    <property type="entry name" value="LRR_TYP"/>
    <property type="match status" value="5"/>
</dbReference>
<name>A0A814TVV6_9BILA</name>
<accession>A0A814TVV6</accession>
<keyword evidence="1" id="KW-0433">Leucine-rich repeat</keyword>
<dbReference type="OrthoDB" id="1728874at2759"/>
<evidence type="ECO:0000313" key="3">
    <source>
        <dbReference type="EMBL" id="CAF1166974.1"/>
    </source>
</evidence>
<dbReference type="Pfam" id="PF13855">
    <property type="entry name" value="LRR_8"/>
    <property type="match status" value="2"/>
</dbReference>
<dbReference type="InterPro" id="IPR001611">
    <property type="entry name" value="Leu-rich_rpt"/>
</dbReference>
<dbReference type="EMBL" id="CAJNON010000282">
    <property type="protein sequence ID" value="CAF1166974.1"/>
    <property type="molecule type" value="Genomic_DNA"/>
</dbReference>